<name>Q4S4I6_TETNG</name>
<dbReference type="GO" id="GO:0007346">
    <property type="term" value="P:regulation of mitotic cell cycle"/>
    <property type="evidence" value="ECO:0007669"/>
    <property type="project" value="TreeGrafter"/>
</dbReference>
<comment type="caution">
    <text evidence="2">The sequence shown here is derived from an EMBL/GenBank/DDBJ whole genome shotgun (WGS) entry which is preliminary data.</text>
</comment>
<dbReference type="PANTHER" id="PTHR12353">
    <property type="entry name" value="DISKS LARGE-ASSOCIATED PROTEIN DAP SAP90/PSD-95-ASSOCIATED PROTEIN"/>
    <property type="match status" value="1"/>
</dbReference>
<gene>
    <name evidence="2" type="ORF">GSTENG00024164001</name>
</gene>
<dbReference type="PANTHER" id="PTHR12353:SF1">
    <property type="entry name" value="DISKS LARGE-ASSOCIATED PROTEIN 5"/>
    <property type="match status" value="1"/>
</dbReference>
<proteinExistence type="inferred from homology"/>
<reference evidence="2" key="1">
    <citation type="journal article" date="2004" name="Nature">
        <title>Genome duplication in the teleost fish Tetraodon nigroviridis reveals the early vertebrate proto-karyotype.</title>
        <authorList>
            <person name="Jaillon O."/>
            <person name="Aury J.-M."/>
            <person name="Brunet F."/>
            <person name="Petit J.-L."/>
            <person name="Stange-Thomann N."/>
            <person name="Mauceli E."/>
            <person name="Bouneau L."/>
            <person name="Fischer C."/>
            <person name="Ozouf-Costaz C."/>
            <person name="Bernot A."/>
            <person name="Nicaud S."/>
            <person name="Jaffe D."/>
            <person name="Fisher S."/>
            <person name="Lutfalla G."/>
            <person name="Dossat C."/>
            <person name="Segurens B."/>
            <person name="Dasilva C."/>
            <person name="Salanoubat M."/>
            <person name="Levy M."/>
            <person name="Boudet N."/>
            <person name="Castellano S."/>
            <person name="Anthouard V."/>
            <person name="Jubin C."/>
            <person name="Castelli V."/>
            <person name="Katinka M."/>
            <person name="Vacherie B."/>
            <person name="Biemont C."/>
            <person name="Skalli Z."/>
            <person name="Cattolico L."/>
            <person name="Poulain J."/>
            <person name="De Berardinis V."/>
            <person name="Cruaud C."/>
            <person name="Duprat S."/>
            <person name="Brottier P."/>
            <person name="Coutanceau J.-P."/>
            <person name="Gouzy J."/>
            <person name="Parra G."/>
            <person name="Lardier G."/>
            <person name="Chapple C."/>
            <person name="McKernan K.J."/>
            <person name="McEwan P."/>
            <person name="Bosak S."/>
            <person name="Kellis M."/>
            <person name="Volff J.-N."/>
            <person name="Guigo R."/>
            <person name="Zody M.C."/>
            <person name="Mesirov J."/>
            <person name="Lindblad-Toh K."/>
            <person name="Birren B."/>
            <person name="Nusbaum C."/>
            <person name="Kahn D."/>
            <person name="Robinson-Rechavi M."/>
            <person name="Laudet V."/>
            <person name="Schachter V."/>
            <person name="Quetier F."/>
            <person name="Saurin W."/>
            <person name="Scarpelli C."/>
            <person name="Wincker P."/>
            <person name="Lander E.S."/>
            <person name="Weissenbach J."/>
            <person name="Roest Crollius H."/>
        </authorList>
    </citation>
    <scope>NUCLEOTIDE SEQUENCE [LARGE SCALE GENOMIC DNA]</scope>
</reference>
<sequence>AEPQHNVPYFRAEVATETDRLTSLCVHWEAKIEDGSIPEEMRDRMRTAVGQARLLMKERFKQFTGLVDDCEFARGEKVTTCTDLQGFWDMVYYQ</sequence>
<dbReference type="GO" id="GO:0023052">
    <property type="term" value="P:signaling"/>
    <property type="evidence" value="ECO:0007669"/>
    <property type="project" value="InterPro"/>
</dbReference>
<dbReference type="GO" id="GO:0051382">
    <property type="term" value="P:kinetochore assembly"/>
    <property type="evidence" value="ECO:0007669"/>
    <property type="project" value="TreeGrafter"/>
</dbReference>
<dbReference type="OrthoDB" id="10023951at2759"/>
<dbReference type="GO" id="GO:0031616">
    <property type="term" value="C:spindle pole centrosome"/>
    <property type="evidence" value="ECO:0007669"/>
    <property type="project" value="TreeGrafter"/>
</dbReference>
<feature type="non-terminal residue" evidence="2">
    <location>
        <position position="94"/>
    </location>
</feature>
<comment type="similarity">
    <text evidence="1">Belongs to the SAPAP family.</text>
</comment>
<accession>Q4S4I6</accession>
<dbReference type="GO" id="GO:0007052">
    <property type="term" value="P:mitotic spindle organization"/>
    <property type="evidence" value="ECO:0007669"/>
    <property type="project" value="TreeGrafter"/>
</dbReference>
<evidence type="ECO:0000256" key="1">
    <source>
        <dbReference type="ARBA" id="ARBA00008839"/>
    </source>
</evidence>
<dbReference type="GO" id="GO:0007059">
    <property type="term" value="P:chromosome segregation"/>
    <property type="evidence" value="ECO:0007669"/>
    <property type="project" value="TreeGrafter"/>
</dbReference>
<feature type="non-terminal residue" evidence="2">
    <location>
        <position position="1"/>
    </location>
</feature>
<dbReference type="GO" id="GO:0008017">
    <property type="term" value="F:microtubule binding"/>
    <property type="evidence" value="ECO:0007669"/>
    <property type="project" value="TreeGrafter"/>
</dbReference>
<evidence type="ECO:0000313" key="2">
    <source>
        <dbReference type="EMBL" id="CAG04446.1"/>
    </source>
</evidence>
<dbReference type="GO" id="GO:0005737">
    <property type="term" value="C:cytoplasm"/>
    <property type="evidence" value="ECO:0007669"/>
    <property type="project" value="TreeGrafter"/>
</dbReference>
<dbReference type="AlphaFoldDB" id="Q4S4I6"/>
<dbReference type="EMBL" id="CAAE01014738">
    <property type="protein sequence ID" value="CAG04446.1"/>
    <property type="molecule type" value="Genomic_DNA"/>
</dbReference>
<dbReference type="KEGG" id="tng:GSTEN00024164G001"/>
<dbReference type="GO" id="GO:0051642">
    <property type="term" value="P:centrosome localization"/>
    <property type="evidence" value="ECO:0007669"/>
    <property type="project" value="TreeGrafter"/>
</dbReference>
<dbReference type="HOGENOM" id="CLU_015697_0_0_1"/>
<dbReference type="Pfam" id="PF03359">
    <property type="entry name" value="GKAP"/>
    <property type="match status" value="1"/>
</dbReference>
<reference evidence="2" key="2">
    <citation type="submission" date="2004-02" db="EMBL/GenBank/DDBJ databases">
        <authorList>
            <consortium name="Genoscope"/>
            <consortium name="Whitehead Institute Centre for Genome Research"/>
        </authorList>
    </citation>
    <scope>NUCLEOTIDE SEQUENCE</scope>
</reference>
<organism evidence="2">
    <name type="scientific">Tetraodon nigroviridis</name>
    <name type="common">Spotted green pufferfish</name>
    <name type="synonym">Chelonodon nigroviridis</name>
    <dbReference type="NCBI Taxonomy" id="99883"/>
    <lineage>
        <taxon>Eukaryota</taxon>
        <taxon>Metazoa</taxon>
        <taxon>Chordata</taxon>
        <taxon>Craniata</taxon>
        <taxon>Vertebrata</taxon>
        <taxon>Euteleostomi</taxon>
        <taxon>Actinopterygii</taxon>
        <taxon>Neopterygii</taxon>
        <taxon>Teleostei</taxon>
        <taxon>Neoteleostei</taxon>
        <taxon>Acanthomorphata</taxon>
        <taxon>Eupercaria</taxon>
        <taxon>Tetraodontiformes</taxon>
        <taxon>Tetradontoidea</taxon>
        <taxon>Tetraodontidae</taxon>
        <taxon>Tetraodon</taxon>
    </lineage>
</organism>
<protein>
    <submittedName>
        <fullName evidence="2">(spotted green pufferfish) hypothetical protein</fullName>
    </submittedName>
</protein>
<dbReference type="GO" id="GO:0005634">
    <property type="term" value="C:nucleus"/>
    <property type="evidence" value="ECO:0007669"/>
    <property type="project" value="TreeGrafter"/>
</dbReference>
<dbReference type="InterPro" id="IPR005026">
    <property type="entry name" value="SAPAP"/>
</dbReference>